<dbReference type="Proteomes" id="UP000292781">
    <property type="component" value="Unassembled WGS sequence"/>
</dbReference>
<organism evidence="9 10">
    <name type="scientific">Siculibacillus lacustris</name>
    <dbReference type="NCBI Taxonomy" id="1549641"/>
    <lineage>
        <taxon>Bacteria</taxon>
        <taxon>Pseudomonadati</taxon>
        <taxon>Pseudomonadota</taxon>
        <taxon>Alphaproteobacteria</taxon>
        <taxon>Hyphomicrobiales</taxon>
        <taxon>Ancalomicrobiaceae</taxon>
        <taxon>Siculibacillus</taxon>
    </lineage>
</organism>
<comment type="subcellular location">
    <subcellularLocation>
        <location evidence="7">Cell inner membrane</location>
        <topology evidence="7">Multi-pass membrane protein</topology>
    </subcellularLocation>
    <subcellularLocation>
        <location evidence="1">Cell membrane</location>
        <topology evidence="1">Multi-pass membrane protein</topology>
    </subcellularLocation>
</comment>
<dbReference type="Pfam" id="PF04290">
    <property type="entry name" value="DctQ"/>
    <property type="match status" value="1"/>
</dbReference>
<feature type="transmembrane region" description="Helical" evidence="7">
    <location>
        <begin position="91"/>
        <end position="112"/>
    </location>
</feature>
<proteinExistence type="inferred from homology"/>
<keyword evidence="3" id="KW-1003">Cell membrane</keyword>
<gene>
    <name evidence="9" type="ORF">EYW49_07715</name>
</gene>
<name>A0A4Q9VTR4_9HYPH</name>
<keyword evidence="7" id="KW-0997">Cell inner membrane</keyword>
<reference evidence="9 10" key="1">
    <citation type="submission" date="2019-02" db="EMBL/GenBank/DDBJ databases">
        <title>Siculibacillus lacustris gen. nov., sp. nov., a new rosette-forming bacterium isolated from a freshwater crater lake (Lake St. Ana, Romania).</title>
        <authorList>
            <person name="Felfoldi T."/>
            <person name="Marton Z."/>
            <person name="Szabo A."/>
            <person name="Mentes A."/>
            <person name="Boka K."/>
            <person name="Marialigeti K."/>
            <person name="Mathe I."/>
            <person name="Koncz M."/>
            <person name="Schumann P."/>
            <person name="Toth E."/>
        </authorList>
    </citation>
    <scope>NUCLEOTIDE SEQUENCE [LARGE SCALE GENOMIC DNA]</scope>
    <source>
        <strain evidence="9 10">SA-279</strain>
    </source>
</reference>
<keyword evidence="4 7" id="KW-0812">Transmembrane</keyword>
<keyword evidence="6 7" id="KW-0472">Membrane</keyword>
<sequence length="160" mass="17700">MVGKIVLGLDRTIRALAAAGRWLALPIMLLLFLQWPLREGLGRWSREANDLGQCVFALYVAIAMTAATRAGRHLSADLIAHRYGDRLRRRLHAIAILTATLPWSAFVLWKAWRPVVMSIGGLERFQDTDDPGYFVVKAALLLLAAMVAIQGVLDLRRGAA</sequence>
<evidence type="ECO:0000256" key="1">
    <source>
        <dbReference type="ARBA" id="ARBA00004651"/>
    </source>
</evidence>
<dbReference type="GO" id="GO:0005886">
    <property type="term" value="C:plasma membrane"/>
    <property type="evidence" value="ECO:0007669"/>
    <property type="project" value="UniProtKB-SubCell"/>
</dbReference>
<protein>
    <recommendedName>
        <fullName evidence="7">TRAP transporter small permease protein</fullName>
    </recommendedName>
</protein>
<evidence type="ECO:0000256" key="7">
    <source>
        <dbReference type="RuleBase" id="RU369079"/>
    </source>
</evidence>
<evidence type="ECO:0000256" key="3">
    <source>
        <dbReference type="ARBA" id="ARBA00022475"/>
    </source>
</evidence>
<keyword evidence="2 7" id="KW-0813">Transport</keyword>
<dbReference type="OrthoDB" id="7361323at2"/>
<feature type="transmembrane region" description="Helical" evidence="7">
    <location>
        <begin position="132"/>
        <end position="153"/>
    </location>
</feature>
<feature type="transmembrane region" description="Helical" evidence="7">
    <location>
        <begin position="12"/>
        <end position="35"/>
    </location>
</feature>
<accession>A0A4Q9VTR4</accession>
<keyword evidence="5 7" id="KW-1133">Transmembrane helix</keyword>
<evidence type="ECO:0000256" key="4">
    <source>
        <dbReference type="ARBA" id="ARBA00022692"/>
    </source>
</evidence>
<evidence type="ECO:0000256" key="5">
    <source>
        <dbReference type="ARBA" id="ARBA00022989"/>
    </source>
</evidence>
<dbReference type="InterPro" id="IPR055348">
    <property type="entry name" value="DctQ"/>
</dbReference>
<dbReference type="GO" id="GO:0022857">
    <property type="term" value="F:transmembrane transporter activity"/>
    <property type="evidence" value="ECO:0007669"/>
    <property type="project" value="UniProtKB-UniRule"/>
</dbReference>
<evidence type="ECO:0000256" key="2">
    <source>
        <dbReference type="ARBA" id="ARBA00022448"/>
    </source>
</evidence>
<dbReference type="RefSeq" id="WP_131307889.1">
    <property type="nucleotide sequence ID" value="NZ_SJFN01000009.1"/>
</dbReference>
<comment type="function">
    <text evidence="7">Part of the tripartite ATP-independent periplasmic (TRAP) transport system.</text>
</comment>
<comment type="similarity">
    <text evidence="7">Belongs to the TRAP transporter small permease family.</text>
</comment>
<evidence type="ECO:0000313" key="10">
    <source>
        <dbReference type="Proteomes" id="UP000292781"/>
    </source>
</evidence>
<keyword evidence="10" id="KW-1185">Reference proteome</keyword>
<evidence type="ECO:0000313" key="9">
    <source>
        <dbReference type="EMBL" id="TBW39009.1"/>
    </source>
</evidence>
<comment type="caution">
    <text evidence="9">The sequence shown here is derived from an EMBL/GenBank/DDBJ whole genome shotgun (WGS) entry which is preliminary data.</text>
</comment>
<dbReference type="AlphaFoldDB" id="A0A4Q9VTR4"/>
<feature type="transmembrane region" description="Helical" evidence="7">
    <location>
        <begin position="55"/>
        <end position="71"/>
    </location>
</feature>
<comment type="subunit">
    <text evidence="7">The complex comprises the extracytoplasmic solute receptor protein and the two transmembrane proteins.</text>
</comment>
<evidence type="ECO:0000256" key="6">
    <source>
        <dbReference type="ARBA" id="ARBA00023136"/>
    </source>
</evidence>
<feature type="domain" description="Tripartite ATP-independent periplasmic transporters DctQ component" evidence="8">
    <location>
        <begin position="27"/>
        <end position="158"/>
    </location>
</feature>
<evidence type="ECO:0000259" key="8">
    <source>
        <dbReference type="Pfam" id="PF04290"/>
    </source>
</evidence>
<dbReference type="EMBL" id="SJFN01000009">
    <property type="protein sequence ID" value="TBW39009.1"/>
    <property type="molecule type" value="Genomic_DNA"/>
</dbReference>